<dbReference type="Gene3D" id="3.90.1150.10">
    <property type="entry name" value="Aspartate Aminotransferase, domain 1"/>
    <property type="match status" value="1"/>
</dbReference>
<evidence type="ECO:0000313" key="9">
    <source>
        <dbReference type="Proteomes" id="UP000192327"/>
    </source>
</evidence>
<dbReference type="Gene3D" id="3.40.640.10">
    <property type="entry name" value="Type I PLP-dependent aspartate aminotransferase-like (Major domain)"/>
    <property type="match status" value="1"/>
</dbReference>
<dbReference type="InterPro" id="IPR050106">
    <property type="entry name" value="HistidinolP_aminotransfase"/>
</dbReference>
<protein>
    <submittedName>
        <fullName evidence="8">Aminotransferase</fullName>
    </submittedName>
</protein>
<dbReference type="InterPro" id="IPR004839">
    <property type="entry name" value="Aminotransferase_I/II_large"/>
</dbReference>
<evidence type="ECO:0000256" key="4">
    <source>
        <dbReference type="ARBA" id="ARBA00022898"/>
    </source>
</evidence>
<feature type="region of interest" description="Disordered" evidence="6">
    <location>
        <begin position="353"/>
        <end position="389"/>
    </location>
</feature>
<proteinExistence type="inferred from homology"/>
<feature type="domain" description="Aminotransferase class I/classII large" evidence="7">
    <location>
        <begin position="33"/>
        <end position="345"/>
    </location>
</feature>
<sequence length="389" mass="41107">MGRASAMTSAAQADPASAQLRNILAPAIDPCALSLNESALPPLPAVRAAMADFIGAANRYPEFLPTRLRTLVADHLEVPQENVAIGPGASGLALRLLQAAAAPGDRIVLSTPIFEGYLAFARMAGLVTVSVPLDSYGHHDLAAMAHAAQDARVVVLCRPNNPTGTLESVADVERFIGEVPTDTIVLLDEAYIEFVAATRRVDVHRLIARFPNVVVLRTFSKAYGLAGLRIGYALAAPELAELLWSLQLPFGINTGCTLAVAASYAAHAQLEQRIAHIVAERSYLSARLRAAGAYTTDSHANFVYLPAAGRSWSEIFDHSGLQVRNYPDGSVRITVDSRGSSQKVLGVVEQALNGPAGAPHGQTPPAMRGRPGPQPVGPAATRWSAPDRG</sequence>
<keyword evidence="4 5" id="KW-0663">Pyridoxal phosphate</keyword>
<dbReference type="GO" id="GO:0008483">
    <property type="term" value="F:transaminase activity"/>
    <property type="evidence" value="ECO:0007669"/>
    <property type="project" value="UniProtKB-KW"/>
</dbReference>
<dbReference type="PANTHER" id="PTHR43643:SF3">
    <property type="entry name" value="HISTIDINOL-PHOSPHATE AMINOTRANSFERASE"/>
    <property type="match status" value="1"/>
</dbReference>
<evidence type="ECO:0000259" key="7">
    <source>
        <dbReference type="Pfam" id="PF00155"/>
    </source>
</evidence>
<dbReference type="InterPro" id="IPR015422">
    <property type="entry name" value="PyrdxlP-dep_Trfase_small"/>
</dbReference>
<comment type="caution">
    <text evidence="8">The sequence shown here is derived from an EMBL/GenBank/DDBJ whole genome shotgun (WGS) entry which is preliminary data.</text>
</comment>
<accession>A0ABX3S4D6</accession>
<evidence type="ECO:0000256" key="5">
    <source>
        <dbReference type="RuleBase" id="RU003693"/>
    </source>
</evidence>
<keyword evidence="2 8" id="KW-0032">Aminotransferase</keyword>
<evidence type="ECO:0000256" key="3">
    <source>
        <dbReference type="ARBA" id="ARBA00022679"/>
    </source>
</evidence>
<dbReference type="InterPro" id="IPR015421">
    <property type="entry name" value="PyrdxlP-dep_Trfase_major"/>
</dbReference>
<organism evidence="8 9">
    <name type="scientific">Mycolicibacter arupensis</name>
    <dbReference type="NCBI Taxonomy" id="342002"/>
    <lineage>
        <taxon>Bacteria</taxon>
        <taxon>Bacillati</taxon>
        <taxon>Actinomycetota</taxon>
        <taxon>Actinomycetes</taxon>
        <taxon>Mycobacteriales</taxon>
        <taxon>Mycobacteriaceae</taxon>
        <taxon>Mycolicibacter</taxon>
    </lineage>
</organism>
<comment type="cofactor">
    <cofactor evidence="1 5">
        <name>pyridoxal 5'-phosphate</name>
        <dbReference type="ChEBI" id="CHEBI:597326"/>
    </cofactor>
</comment>
<dbReference type="Pfam" id="PF00155">
    <property type="entry name" value="Aminotran_1_2"/>
    <property type="match status" value="1"/>
</dbReference>
<dbReference type="PANTHER" id="PTHR43643">
    <property type="entry name" value="HISTIDINOL-PHOSPHATE AMINOTRANSFERASE 2"/>
    <property type="match status" value="1"/>
</dbReference>
<comment type="similarity">
    <text evidence="5">Belongs to the class-II pyridoxal-phosphate-dependent aminotransferase family.</text>
</comment>
<keyword evidence="3" id="KW-0808">Transferase</keyword>
<dbReference type="InterPro" id="IPR015424">
    <property type="entry name" value="PyrdxlP-dep_Trfase"/>
</dbReference>
<gene>
    <name evidence="8" type="ORF">BST15_02860</name>
</gene>
<keyword evidence="9" id="KW-1185">Reference proteome</keyword>
<dbReference type="PROSITE" id="PS00599">
    <property type="entry name" value="AA_TRANSFER_CLASS_2"/>
    <property type="match status" value="1"/>
</dbReference>
<evidence type="ECO:0000256" key="6">
    <source>
        <dbReference type="SAM" id="MobiDB-lite"/>
    </source>
</evidence>
<dbReference type="InterPro" id="IPR001917">
    <property type="entry name" value="Aminotrans_II_pyridoxalP_BS"/>
</dbReference>
<dbReference type="SUPFAM" id="SSF53383">
    <property type="entry name" value="PLP-dependent transferases"/>
    <property type="match status" value="1"/>
</dbReference>
<evidence type="ECO:0000313" key="8">
    <source>
        <dbReference type="EMBL" id="ORA00722.1"/>
    </source>
</evidence>
<name>A0ABX3S4D6_9MYCO</name>
<evidence type="ECO:0000256" key="1">
    <source>
        <dbReference type="ARBA" id="ARBA00001933"/>
    </source>
</evidence>
<reference evidence="8 9" key="1">
    <citation type="submission" date="2016-12" db="EMBL/GenBank/DDBJ databases">
        <title>The new phylogeny of genus Mycobacterium.</title>
        <authorList>
            <person name="Tortoli E."/>
            <person name="Trovato A."/>
            <person name="Cirillo D.M."/>
        </authorList>
    </citation>
    <scope>NUCLEOTIDE SEQUENCE [LARGE SCALE GENOMIC DNA]</scope>
    <source>
        <strain evidence="8 9">DSM 44942</strain>
    </source>
</reference>
<dbReference type="Proteomes" id="UP000192327">
    <property type="component" value="Unassembled WGS sequence"/>
</dbReference>
<dbReference type="CDD" id="cd00609">
    <property type="entry name" value="AAT_like"/>
    <property type="match status" value="1"/>
</dbReference>
<dbReference type="EMBL" id="MVHH01000003">
    <property type="protein sequence ID" value="ORA00722.1"/>
    <property type="molecule type" value="Genomic_DNA"/>
</dbReference>
<evidence type="ECO:0000256" key="2">
    <source>
        <dbReference type="ARBA" id="ARBA00022576"/>
    </source>
</evidence>